<feature type="signal peptide" evidence="1">
    <location>
        <begin position="1"/>
        <end position="20"/>
    </location>
</feature>
<evidence type="ECO:0000313" key="4">
    <source>
        <dbReference type="Proteomes" id="UP000075714"/>
    </source>
</evidence>
<feature type="domain" description="Phytase-like" evidence="2">
    <location>
        <begin position="92"/>
        <end position="417"/>
    </location>
</feature>
<evidence type="ECO:0000259" key="2">
    <source>
        <dbReference type="Pfam" id="PF13449"/>
    </source>
</evidence>
<feature type="chain" id="PRO_5007561866" description="Phytase-like domain-containing protein" evidence="1">
    <location>
        <begin position="21"/>
        <end position="449"/>
    </location>
</feature>
<comment type="caution">
    <text evidence="3">The sequence shown here is derived from an EMBL/GenBank/DDBJ whole genome shotgun (WGS) entry which is preliminary data.</text>
</comment>
<dbReference type="EMBL" id="LSYV01000065">
    <property type="protein sequence ID" value="KXZ44658.1"/>
    <property type="molecule type" value="Genomic_DNA"/>
</dbReference>
<evidence type="ECO:0000313" key="3">
    <source>
        <dbReference type="EMBL" id="KXZ44658.1"/>
    </source>
</evidence>
<dbReference type="OrthoDB" id="425936at2759"/>
<dbReference type="InterPro" id="IPR027372">
    <property type="entry name" value="Phytase-like_dom"/>
</dbReference>
<reference evidence="4" key="1">
    <citation type="journal article" date="2016" name="Nat. Commun.">
        <title>The Gonium pectorale genome demonstrates co-option of cell cycle regulation during the evolution of multicellularity.</title>
        <authorList>
            <person name="Hanschen E.R."/>
            <person name="Marriage T.N."/>
            <person name="Ferris P.J."/>
            <person name="Hamaji T."/>
            <person name="Toyoda A."/>
            <person name="Fujiyama A."/>
            <person name="Neme R."/>
            <person name="Noguchi H."/>
            <person name="Minakuchi Y."/>
            <person name="Suzuki M."/>
            <person name="Kawai-Toyooka H."/>
            <person name="Smith D.R."/>
            <person name="Sparks H."/>
            <person name="Anderson J."/>
            <person name="Bakaric R."/>
            <person name="Luria V."/>
            <person name="Karger A."/>
            <person name="Kirschner M.W."/>
            <person name="Durand P.M."/>
            <person name="Michod R.E."/>
            <person name="Nozaki H."/>
            <person name="Olson B.J."/>
        </authorList>
    </citation>
    <scope>NUCLEOTIDE SEQUENCE [LARGE SCALE GENOMIC DNA]</scope>
    <source>
        <strain evidence="4">NIES-2863</strain>
    </source>
</reference>
<gene>
    <name evidence="3" type="ORF">GPECTOR_64g152</name>
</gene>
<protein>
    <recommendedName>
        <fullName evidence="2">Phytase-like domain-containing protein</fullName>
    </recommendedName>
</protein>
<dbReference type="Pfam" id="PF13449">
    <property type="entry name" value="Phytase-like"/>
    <property type="match status" value="1"/>
</dbReference>
<dbReference type="PANTHER" id="PTHR37957:SF1">
    <property type="entry name" value="PHYTASE-LIKE DOMAIN-CONTAINING PROTEIN"/>
    <property type="match status" value="1"/>
</dbReference>
<proteinExistence type="predicted"/>
<dbReference type="PANTHER" id="PTHR37957">
    <property type="entry name" value="BLR7070 PROTEIN"/>
    <property type="match status" value="1"/>
</dbReference>
<keyword evidence="4" id="KW-1185">Reference proteome</keyword>
<sequence length="449" mass="49442">MKSFMLALAALAALAYIASAQPLKCTATLKGWASLPASAKVKVPVDAPSFFRTTGRFNGPGNRRNDTLYAFANCAGSNPTRCTDFRIPFPDQAVQGFSGIKTIRDANGKPTGEFWVVTDNGLGNKRNSPDSMLFFHKMRIDWATRTYSRLSSVFLHDKDRKIPFTLRNEETQNRYLSGADLDIESIQPVGDSFWIGDEFGPYLIEVGPNGRVRSFFETPLGAGVVKSPDHDSLSLPNPEGSLPTYTLKRSRGPLYVDSNGTRSYEVHNGREYLRIFKFDLKARSWVPGWSAKYLLEGNGNSIGDFNFVDERYAMVLERDNNEGDPASACSVGNVSSNCWEAPAKFKRAYLIDMSATDTDGFVKKVAYIDLMDIKDPSGVSPFTSSNGVLTFPFQTIEDIDVYDAEQQTIVVGNDNNFPFSMGRSLGKADNNEVVALHVPGFFTGGSGCN</sequence>
<keyword evidence="1" id="KW-0732">Signal</keyword>
<accession>A0A150G4A7</accession>
<dbReference type="AlphaFoldDB" id="A0A150G4A7"/>
<name>A0A150G4A7_GONPE</name>
<organism evidence="3 4">
    <name type="scientific">Gonium pectorale</name>
    <name type="common">Green alga</name>
    <dbReference type="NCBI Taxonomy" id="33097"/>
    <lineage>
        <taxon>Eukaryota</taxon>
        <taxon>Viridiplantae</taxon>
        <taxon>Chlorophyta</taxon>
        <taxon>core chlorophytes</taxon>
        <taxon>Chlorophyceae</taxon>
        <taxon>CS clade</taxon>
        <taxon>Chlamydomonadales</taxon>
        <taxon>Volvocaceae</taxon>
        <taxon>Gonium</taxon>
    </lineage>
</organism>
<dbReference type="Proteomes" id="UP000075714">
    <property type="component" value="Unassembled WGS sequence"/>
</dbReference>
<evidence type="ECO:0000256" key="1">
    <source>
        <dbReference type="SAM" id="SignalP"/>
    </source>
</evidence>